<keyword evidence="1" id="KW-1133">Transmembrane helix</keyword>
<evidence type="ECO:0000259" key="2">
    <source>
        <dbReference type="Pfam" id="PF01757"/>
    </source>
</evidence>
<dbReference type="RefSeq" id="WP_200846183.1">
    <property type="nucleotide sequence ID" value="NZ_CACSIP010000075.1"/>
</dbReference>
<keyword evidence="1" id="KW-0472">Membrane</keyword>
<feature type="transmembrane region" description="Helical" evidence="1">
    <location>
        <begin position="272"/>
        <end position="292"/>
    </location>
</feature>
<dbReference type="InterPro" id="IPR002656">
    <property type="entry name" value="Acyl_transf_3_dom"/>
</dbReference>
<feature type="transmembrane region" description="Helical" evidence="1">
    <location>
        <begin position="304"/>
        <end position="330"/>
    </location>
</feature>
<keyword evidence="4" id="KW-1185">Reference proteome</keyword>
<gene>
    <name evidence="3" type="ORF">AELLOGFF_02211</name>
</gene>
<feature type="transmembrane region" description="Helical" evidence="1">
    <location>
        <begin position="66"/>
        <end position="91"/>
    </location>
</feature>
<evidence type="ECO:0000313" key="4">
    <source>
        <dbReference type="Proteomes" id="UP000430146"/>
    </source>
</evidence>
<accession>A0A5S9RBK4</accession>
<feature type="transmembrane region" description="Helical" evidence="1">
    <location>
        <begin position="27"/>
        <end position="46"/>
    </location>
</feature>
<feature type="transmembrane region" description="Helical" evidence="1">
    <location>
        <begin position="230"/>
        <end position="252"/>
    </location>
</feature>
<sequence>MWWRNTAARLDRLAAATPESRDRVVDAARALCIVVVVLWHWTLSVTHRTADGTLVMANPIHVVPGAWAATWVLQVMPLFFVVGGYANLAAFERARALGVSAGKFVGDRLRRILWPTAVWAASWLIGETAAAALPGEHRWMWQWFPGYLIPLWFVGVYTVLIVLVPVTAALHARAGAAALAALVGLIVAGTVLQRGAGTGWVGWVTAALVWVFCHQLGYVWRGERLGRRPLIVRSAVAVAGLAALVGLVTAGFPRSMVATVGAAESNLFPTNATIAALAVFQLGLLILVAPAADKLLHRQSWWKPVVAVNAVAMTVFVWHMTAFLAVLWAYERVGATLPAEPTAAWWSQRWLWLVGPLAVLAALVPVFARVEAAARRQSRDAET</sequence>
<protein>
    <recommendedName>
        <fullName evidence="2">Acyltransferase 3 domain-containing protein</fullName>
    </recommendedName>
</protein>
<feature type="transmembrane region" description="Helical" evidence="1">
    <location>
        <begin position="200"/>
        <end position="218"/>
    </location>
</feature>
<evidence type="ECO:0000313" key="3">
    <source>
        <dbReference type="EMBL" id="CAA0137397.1"/>
    </source>
</evidence>
<dbReference type="EMBL" id="CACSIP010000075">
    <property type="protein sequence ID" value="CAA0137397.1"/>
    <property type="molecule type" value="Genomic_DNA"/>
</dbReference>
<dbReference type="Pfam" id="PF01757">
    <property type="entry name" value="Acyl_transf_3"/>
    <property type="match status" value="1"/>
</dbReference>
<dbReference type="Proteomes" id="UP000430146">
    <property type="component" value="Unassembled WGS sequence"/>
</dbReference>
<dbReference type="GO" id="GO:0016747">
    <property type="term" value="F:acyltransferase activity, transferring groups other than amino-acyl groups"/>
    <property type="evidence" value="ECO:0007669"/>
    <property type="project" value="InterPro"/>
</dbReference>
<feature type="transmembrane region" description="Helical" evidence="1">
    <location>
        <begin position="144"/>
        <end position="164"/>
    </location>
</feature>
<feature type="domain" description="Acyltransferase 3" evidence="2">
    <location>
        <begin position="25"/>
        <end position="355"/>
    </location>
</feature>
<name>A0A5S9RBK4_MYCVN</name>
<feature type="transmembrane region" description="Helical" evidence="1">
    <location>
        <begin position="176"/>
        <end position="194"/>
    </location>
</feature>
<reference evidence="3 4" key="1">
    <citation type="submission" date="2019-11" db="EMBL/GenBank/DDBJ databases">
        <authorList>
            <person name="Holert J."/>
        </authorList>
    </citation>
    <scope>NUCLEOTIDE SEQUENCE [LARGE SCALE GENOMIC DNA]</scope>
    <source>
        <strain evidence="3">BC8_1</strain>
    </source>
</reference>
<organism evidence="3 4">
    <name type="scientific">Mycolicibacterium vanbaalenii</name>
    <name type="common">Mycobacterium vanbaalenii</name>
    <dbReference type="NCBI Taxonomy" id="110539"/>
    <lineage>
        <taxon>Bacteria</taxon>
        <taxon>Bacillati</taxon>
        <taxon>Actinomycetota</taxon>
        <taxon>Actinomycetes</taxon>
        <taxon>Mycobacteriales</taxon>
        <taxon>Mycobacteriaceae</taxon>
        <taxon>Mycolicibacterium</taxon>
    </lineage>
</organism>
<dbReference type="AlphaFoldDB" id="A0A5S9RBK4"/>
<feature type="transmembrane region" description="Helical" evidence="1">
    <location>
        <begin position="350"/>
        <end position="370"/>
    </location>
</feature>
<keyword evidence="1" id="KW-0812">Transmembrane</keyword>
<proteinExistence type="predicted"/>
<feature type="transmembrane region" description="Helical" evidence="1">
    <location>
        <begin position="112"/>
        <end position="132"/>
    </location>
</feature>
<evidence type="ECO:0000256" key="1">
    <source>
        <dbReference type="SAM" id="Phobius"/>
    </source>
</evidence>